<evidence type="ECO:0000256" key="5">
    <source>
        <dbReference type="PROSITE-ProRule" id="PRU00284"/>
    </source>
</evidence>
<proteinExistence type="inferred from homology"/>
<evidence type="ECO:0000256" key="6">
    <source>
        <dbReference type="SAM" id="Phobius"/>
    </source>
</evidence>
<dbReference type="Pfam" id="PF12729">
    <property type="entry name" value="4HB_MCP_1"/>
    <property type="match status" value="1"/>
</dbReference>
<keyword evidence="6" id="KW-0472">Membrane</keyword>
<gene>
    <name evidence="9" type="ORF">KIN34_01930</name>
</gene>
<evidence type="ECO:0000256" key="1">
    <source>
        <dbReference type="ARBA" id="ARBA00022692"/>
    </source>
</evidence>
<evidence type="ECO:0000256" key="4">
    <source>
        <dbReference type="ARBA" id="ARBA00029447"/>
    </source>
</evidence>
<dbReference type="SMART" id="SM00283">
    <property type="entry name" value="MA"/>
    <property type="match status" value="1"/>
</dbReference>
<feature type="transmembrane region" description="Helical" evidence="6">
    <location>
        <begin position="200"/>
        <end position="222"/>
    </location>
</feature>
<dbReference type="PROSITE" id="PS50885">
    <property type="entry name" value="HAMP"/>
    <property type="match status" value="1"/>
</dbReference>
<dbReference type="PROSITE" id="PS50111">
    <property type="entry name" value="CHEMOTAXIS_TRANSDUC_2"/>
    <property type="match status" value="1"/>
</dbReference>
<dbReference type="PRINTS" id="PR00260">
    <property type="entry name" value="CHEMTRNSDUCR"/>
</dbReference>
<organism evidence="9 10">
    <name type="scientific">Cellulomonas fulva</name>
    <dbReference type="NCBI Taxonomy" id="2835530"/>
    <lineage>
        <taxon>Bacteria</taxon>
        <taxon>Bacillati</taxon>
        <taxon>Actinomycetota</taxon>
        <taxon>Actinomycetes</taxon>
        <taxon>Micrococcales</taxon>
        <taxon>Cellulomonadaceae</taxon>
        <taxon>Cellulomonas</taxon>
    </lineage>
</organism>
<protein>
    <submittedName>
        <fullName evidence="9">Methyl-accepting chemotaxis protein</fullName>
    </submittedName>
</protein>
<dbReference type="InterPro" id="IPR024478">
    <property type="entry name" value="HlyB_4HB_MCP"/>
</dbReference>
<keyword evidence="10" id="KW-1185">Reference proteome</keyword>
<dbReference type="SUPFAM" id="SSF58104">
    <property type="entry name" value="Methyl-accepting chemotaxis protein (MCP) signaling domain"/>
    <property type="match status" value="1"/>
</dbReference>
<evidence type="ECO:0000259" key="7">
    <source>
        <dbReference type="PROSITE" id="PS50111"/>
    </source>
</evidence>
<dbReference type="Pfam" id="PF00672">
    <property type="entry name" value="HAMP"/>
    <property type="match status" value="1"/>
</dbReference>
<accession>A0ABS5TVA9</accession>
<dbReference type="InterPro" id="IPR004090">
    <property type="entry name" value="Chemotax_Me-accpt_rcpt"/>
</dbReference>
<dbReference type="Pfam" id="PF00015">
    <property type="entry name" value="MCPsignal"/>
    <property type="match status" value="1"/>
</dbReference>
<dbReference type="EMBL" id="JAHBOH010000001">
    <property type="protein sequence ID" value="MBT0993051.1"/>
    <property type="molecule type" value="Genomic_DNA"/>
</dbReference>
<evidence type="ECO:0000256" key="2">
    <source>
        <dbReference type="ARBA" id="ARBA00022989"/>
    </source>
</evidence>
<evidence type="ECO:0000259" key="8">
    <source>
        <dbReference type="PROSITE" id="PS50885"/>
    </source>
</evidence>
<sequence>MSTTSGPQPRRGTWFANRGIQTKILTVFALLGVVAIASGAYAVTALNTSKADLQTLSSVQANVADVRSLVHQNQLKARMIVANIAASADQAGKDDWTAKLAENDAELNGQIDAYNAVPEAAASASWQAFLADYAAFLAVRDEQLVPAAQAGDLEAYQSVRDEIAQPLISTYADDLDATAEEITAYVATVADAAGDRARGAVTVLTVSLSVALLAAFALGFVVTRGIRRSVTDVQGALEAMAEGDFTRPVAVRSQDELGRMALALGSAQESVRSTLSGVVETAQTVAAAAEELAAASQQVGSSQEETSAQAGVVAAAAEQVSRNVQAVAAGAEQMGASIREIAQNATEAAKVASSATGVAAQANDTVSRLGTSSAEIGNVVKLITSIAEQTNLLALNATIEAARAGEAGKGFAVVAGEVKELANETAKATEDIARRVEAIQQDTTGAVAAIGEIGSIIASINDYQLTIASAVEEQTATTNEMSRGVAEAATGSGEIATNITGVATASATSSDVVGQMGASVAELARMSADLRSRVAAFTY</sequence>
<evidence type="ECO:0000256" key="3">
    <source>
        <dbReference type="ARBA" id="ARBA00023224"/>
    </source>
</evidence>
<dbReference type="CDD" id="cd06225">
    <property type="entry name" value="HAMP"/>
    <property type="match status" value="1"/>
</dbReference>
<dbReference type="SMART" id="SM00304">
    <property type="entry name" value="HAMP"/>
    <property type="match status" value="2"/>
</dbReference>
<dbReference type="PANTHER" id="PTHR32089">
    <property type="entry name" value="METHYL-ACCEPTING CHEMOTAXIS PROTEIN MCPB"/>
    <property type="match status" value="1"/>
</dbReference>
<evidence type="ECO:0000313" key="10">
    <source>
        <dbReference type="Proteomes" id="UP000722125"/>
    </source>
</evidence>
<comment type="similarity">
    <text evidence="4">Belongs to the methyl-accepting chemotaxis (MCP) protein family.</text>
</comment>
<evidence type="ECO:0000313" key="9">
    <source>
        <dbReference type="EMBL" id="MBT0993051.1"/>
    </source>
</evidence>
<keyword evidence="2 6" id="KW-1133">Transmembrane helix</keyword>
<dbReference type="RefSeq" id="WP_214346028.1">
    <property type="nucleotide sequence ID" value="NZ_JAHBOH010000001.1"/>
</dbReference>
<dbReference type="Gene3D" id="1.10.287.950">
    <property type="entry name" value="Methyl-accepting chemotaxis protein"/>
    <property type="match status" value="1"/>
</dbReference>
<name>A0ABS5TVA9_9CELL</name>
<reference evidence="9 10" key="1">
    <citation type="submission" date="2021-05" db="EMBL/GenBank/DDBJ databases">
        <title>Description of Cellulomonas sp. DKR-3 sp. nov.</title>
        <authorList>
            <person name="Dahal R.H."/>
            <person name="Chaudhary D.K."/>
        </authorList>
    </citation>
    <scope>NUCLEOTIDE SEQUENCE [LARGE SCALE GENOMIC DNA]</scope>
    <source>
        <strain evidence="9 10">DKR-3</strain>
    </source>
</reference>
<keyword evidence="3 5" id="KW-0807">Transducer</keyword>
<feature type="domain" description="Methyl-accepting transducer" evidence="7">
    <location>
        <begin position="281"/>
        <end position="524"/>
    </location>
</feature>
<dbReference type="PANTHER" id="PTHR32089:SF112">
    <property type="entry name" value="LYSOZYME-LIKE PROTEIN-RELATED"/>
    <property type="match status" value="1"/>
</dbReference>
<dbReference type="InterPro" id="IPR004089">
    <property type="entry name" value="MCPsignal_dom"/>
</dbReference>
<dbReference type="InterPro" id="IPR003660">
    <property type="entry name" value="HAMP_dom"/>
</dbReference>
<keyword evidence="1 6" id="KW-0812">Transmembrane</keyword>
<feature type="domain" description="HAMP" evidence="8">
    <location>
        <begin position="224"/>
        <end position="276"/>
    </location>
</feature>
<dbReference type="Proteomes" id="UP000722125">
    <property type="component" value="Unassembled WGS sequence"/>
</dbReference>
<comment type="caution">
    <text evidence="9">The sequence shown here is derived from an EMBL/GenBank/DDBJ whole genome shotgun (WGS) entry which is preliminary data.</text>
</comment>